<evidence type="ECO:0000313" key="1">
    <source>
        <dbReference type="EMBL" id="ATY30916.1"/>
    </source>
</evidence>
<dbReference type="KEGG" id="sphc:CVN68_02045"/>
<name>A0A2K8MEG0_9SPHN</name>
<gene>
    <name evidence="1" type="ORF">CVN68_02045</name>
</gene>
<dbReference type="EMBL" id="CP024923">
    <property type="protein sequence ID" value="ATY30916.1"/>
    <property type="molecule type" value="Genomic_DNA"/>
</dbReference>
<evidence type="ECO:0000313" key="2">
    <source>
        <dbReference type="Proteomes" id="UP000229081"/>
    </source>
</evidence>
<keyword evidence="2" id="KW-1185">Reference proteome</keyword>
<sequence length="69" mass="7329">MTAPARDPQLSIGTMATTVTFEPDVITASPPPAAIGGAGDDVARLRALLRPIISDLLREELRNGMRMRG</sequence>
<dbReference type="AlphaFoldDB" id="A0A2K8MEG0"/>
<protein>
    <submittedName>
        <fullName evidence="1">Uncharacterized protein</fullName>
    </submittedName>
</protein>
<accession>A0A2K8MEG0</accession>
<dbReference type="RefSeq" id="WP_100280727.1">
    <property type="nucleotide sequence ID" value="NZ_CP024923.1"/>
</dbReference>
<proteinExistence type="predicted"/>
<reference evidence="1 2" key="1">
    <citation type="submission" date="2017-11" db="EMBL/GenBank/DDBJ databases">
        <title>Complete genome sequence of Sphingomonas sp. Strain Cra20, a psychrotolerant potential plant growth promoting rhizobacteria.</title>
        <authorList>
            <person name="Luo Y."/>
        </authorList>
    </citation>
    <scope>NUCLEOTIDE SEQUENCE [LARGE SCALE GENOMIC DNA]</scope>
    <source>
        <strain evidence="1 2">Cra20</strain>
    </source>
</reference>
<organism evidence="1 2">
    <name type="scientific">Sphingomonas psychrotolerans</name>
    <dbReference type="NCBI Taxonomy" id="1327635"/>
    <lineage>
        <taxon>Bacteria</taxon>
        <taxon>Pseudomonadati</taxon>
        <taxon>Pseudomonadota</taxon>
        <taxon>Alphaproteobacteria</taxon>
        <taxon>Sphingomonadales</taxon>
        <taxon>Sphingomonadaceae</taxon>
        <taxon>Sphingomonas</taxon>
    </lineage>
</organism>
<dbReference type="Proteomes" id="UP000229081">
    <property type="component" value="Chromosome"/>
</dbReference>